<evidence type="ECO:0000313" key="2">
    <source>
        <dbReference type="EMBL" id="THD25033.1"/>
    </source>
</evidence>
<feature type="region of interest" description="Disordered" evidence="1">
    <location>
        <begin position="167"/>
        <end position="193"/>
    </location>
</feature>
<organism evidence="2 3">
    <name type="scientific">Fasciola hepatica</name>
    <name type="common">Liver fluke</name>
    <dbReference type="NCBI Taxonomy" id="6192"/>
    <lineage>
        <taxon>Eukaryota</taxon>
        <taxon>Metazoa</taxon>
        <taxon>Spiralia</taxon>
        <taxon>Lophotrochozoa</taxon>
        <taxon>Platyhelminthes</taxon>
        <taxon>Trematoda</taxon>
        <taxon>Digenea</taxon>
        <taxon>Plagiorchiida</taxon>
        <taxon>Echinostomata</taxon>
        <taxon>Echinostomatoidea</taxon>
        <taxon>Fasciolidae</taxon>
        <taxon>Fasciola</taxon>
    </lineage>
</organism>
<dbReference type="Proteomes" id="UP000230066">
    <property type="component" value="Unassembled WGS sequence"/>
</dbReference>
<protein>
    <submittedName>
        <fullName evidence="2">Uncharacterized protein</fullName>
    </submittedName>
</protein>
<reference evidence="2" key="1">
    <citation type="submission" date="2019-03" db="EMBL/GenBank/DDBJ databases">
        <title>Improved annotation for the trematode Fasciola hepatica.</title>
        <authorList>
            <person name="Choi Y.-J."/>
            <person name="Martin J."/>
            <person name="Mitreva M."/>
        </authorList>
    </citation>
    <scope>NUCLEOTIDE SEQUENCE [LARGE SCALE GENOMIC DNA]</scope>
</reference>
<sequence>MRQKKLVKMPLKFDFDKLKSDAISLYQKVPQEVQQNLTGAVKKSVDAATKIGREVLQEQKQNIKQTLAFLSKKKENNPLGSSITAVLKSLPARKTGAESLSSSDSTSQSESDPNVVQVNIVQIDLSPLLPKLKQIEDKKSDNSGEISVADKCIQSSFCEQTAVQLPLKPESPDPQKISKSEDVIEPPNESTESIPSAIQIPENHVDVTDEQTQEADSATSISDSTQFSWKIRDPKSPMELTSGVGTMESDTVDNILEKDSQCEKAVIPTDKLCTPYEYGWVSRGPETQDDKTSMNEHPKELSTDLIIRPSRTCDESTSEHDDMNEFCDDGWTVIHHICIREPDKCESEQTGNDSEISPDVRTLNPRLGQKEKNPNDTPQMVRAVDDPKSVLNQLPANELTQFRIPDFSQSEES</sequence>
<feature type="compositionally biased region" description="Polar residues" evidence="1">
    <location>
        <begin position="390"/>
        <end position="400"/>
    </location>
</feature>
<comment type="caution">
    <text evidence="2">The sequence shown here is derived from an EMBL/GenBank/DDBJ whole genome shotgun (WGS) entry which is preliminary data.</text>
</comment>
<proteinExistence type="predicted"/>
<accession>A0A4E0RC55</accession>
<evidence type="ECO:0000256" key="1">
    <source>
        <dbReference type="SAM" id="MobiDB-lite"/>
    </source>
</evidence>
<evidence type="ECO:0000313" key="3">
    <source>
        <dbReference type="Proteomes" id="UP000230066"/>
    </source>
</evidence>
<dbReference type="AlphaFoldDB" id="A0A4E0RC55"/>
<gene>
    <name evidence="2" type="ORF">D915_004092</name>
</gene>
<dbReference type="EMBL" id="JXXN02001319">
    <property type="protein sequence ID" value="THD25033.1"/>
    <property type="molecule type" value="Genomic_DNA"/>
</dbReference>
<keyword evidence="3" id="KW-1185">Reference proteome</keyword>
<feature type="region of interest" description="Disordered" evidence="1">
    <location>
        <begin position="344"/>
        <end position="413"/>
    </location>
</feature>
<name>A0A4E0RC55_FASHE</name>
<feature type="compositionally biased region" description="Basic and acidic residues" evidence="1">
    <location>
        <begin position="170"/>
        <end position="182"/>
    </location>
</feature>